<dbReference type="STRING" id="1212491.LFA_2705"/>
<reference evidence="2" key="1">
    <citation type="submission" date="2014-09" db="EMBL/GenBank/DDBJ databases">
        <authorList>
            <person name="Gomez-Valero L."/>
        </authorList>
    </citation>
    <scope>NUCLEOTIDE SEQUENCE [LARGE SCALE GENOMIC DNA]</scope>
    <source>
        <strain evidence="2">ATCC700992</strain>
    </source>
</reference>
<dbReference type="EMBL" id="LN614827">
    <property type="protein sequence ID" value="CEG58070.1"/>
    <property type="molecule type" value="Genomic_DNA"/>
</dbReference>
<organism evidence="1 2">
    <name type="scientific">Legionella fallonii LLAP-10</name>
    <dbReference type="NCBI Taxonomy" id="1212491"/>
    <lineage>
        <taxon>Bacteria</taxon>
        <taxon>Pseudomonadati</taxon>
        <taxon>Pseudomonadota</taxon>
        <taxon>Gammaproteobacteria</taxon>
        <taxon>Legionellales</taxon>
        <taxon>Legionellaceae</taxon>
        <taxon>Legionella</taxon>
    </lineage>
</organism>
<dbReference type="RefSeq" id="WP_045096465.1">
    <property type="nucleotide sequence ID" value="NZ_LN614827.1"/>
</dbReference>
<dbReference type="OrthoDB" id="9785445at2"/>
<evidence type="ECO:0000313" key="2">
    <source>
        <dbReference type="Proteomes" id="UP000032430"/>
    </source>
</evidence>
<gene>
    <name evidence="1" type="ORF">LFA_2705</name>
</gene>
<dbReference type="AlphaFoldDB" id="A0A098G9D2"/>
<dbReference type="InterPro" id="IPR036249">
    <property type="entry name" value="Thioredoxin-like_sf"/>
</dbReference>
<evidence type="ECO:0000313" key="1">
    <source>
        <dbReference type="EMBL" id="CEG58070.1"/>
    </source>
</evidence>
<dbReference type="SUPFAM" id="SSF52833">
    <property type="entry name" value="Thioredoxin-like"/>
    <property type="match status" value="1"/>
</dbReference>
<name>A0A098G9D2_9GAMM</name>
<dbReference type="KEGG" id="lfa:LFA_2705"/>
<dbReference type="Proteomes" id="UP000032430">
    <property type="component" value="Chromosome I"/>
</dbReference>
<keyword evidence="2" id="KW-1185">Reference proteome</keyword>
<evidence type="ECO:0008006" key="3">
    <source>
        <dbReference type="Google" id="ProtNLM"/>
    </source>
</evidence>
<protein>
    <recommendedName>
        <fullName evidence="3">Transmembrane protein</fullName>
    </recommendedName>
</protein>
<sequence>MKKQVTKYYTLLLLAIMFAAPGVAAYLFYQHPTWLSSTKVNKGTLLTPPVELGSLNAQAKWQIIFWSPGSCEQDCLTQLNVLARVRLALGRKLYLVDQKLILGDNSASITDKMKKVLREQDFHLTELSKDDRAKLEDLSAESKIFIANPDNFLVMSYRSGVNPDDVYKDIKLLLNTTEKKSG</sequence>
<dbReference type="HOGENOM" id="CLU_109681_0_0_6"/>
<proteinExistence type="predicted"/>
<accession>A0A098G9D2</accession>